<reference evidence="4 5" key="1">
    <citation type="submission" date="2024-04" db="EMBL/GenBank/DDBJ databases">
        <title>Genome assembly C_amara_ONT_v2.</title>
        <authorList>
            <person name="Yant L."/>
            <person name="Moore C."/>
            <person name="Slenker M."/>
        </authorList>
    </citation>
    <scope>NUCLEOTIDE SEQUENCE [LARGE SCALE GENOMIC DNA]</scope>
    <source>
        <tissue evidence="4">Leaf</tissue>
    </source>
</reference>
<dbReference type="InterPro" id="IPR036770">
    <property type="entry name" value="Ankyrin_rpt-contain_sf"/>
</dbReference>
<evidence type="ECO:0000313" key="4">
    <source>
        <dbReference type="EMBL" id="KAL1202566.1"/>
    </source>
</evidence>
<comment type="caution">
    <text evidence="4">The sequence shown here is derived from an EMBL/GenBank/DDBJ whole genome shotgun (WGS) entry which is preliminary data.</text>
</comment>
<name>A0ABD1A8Y8_CARAN</name>
<dbReference type="InterPro" id="IPR026961">
    <property type="entry name" value="PGG_dom"/>
</dbReference>
<feature type="domain" description="PGG" evidence="3">
    <location>
        <begin position="321"/>
        <end position="415"/>
    </location>
</feature>
<proteinExistence type="predicted"/>
<keyword evidence="2" id="KW-1133">Transmembrane helix</keyword>
<dbReference type="Pfam" id="PF13962">
    <property type="entry name" value="PGG"/>
    <property type="match status" value="1"/>
</dbReference>
<feature type="transmembrane region" description="Helical" evidence="2">
    <location>
        <begin position="398"/>
        <end position="417"/>
    </location>
</feature>
<feature type="transmembrane region" description="Helical" evidence="2">
    <location>
        <begin position="323"/>
        <end position="342"/>
    </location>
</feature>
<dbReference type="EMBL" id="JBANAX010000573">
    <property type="protein sequence ID" value="KAL1202566.1"/>
    <property type="molecule type" value="Genomic_DNA"/>
</dbReference>
<sequence>MWKLAIHERVPWFFLRSFLMDPRLQQAAESGNIDELYVLIDENPYILDNFDVVPFVNTPLHVAAAFGKKQFAMEMLNLKPSFARELNTSGYSPLHLAVEHDRRGFVSEMLWLDHSFARVKGRNGITPFLSLVLRGKADLVAECLLTSPECIEDVNVNCQNALHLAVMNDRFEVLQVLTGWIQRMSQRNADSIESRVLNKGDFVGNTALHLAAYKNDHQAVKLLLECRSVQRNKVNCAGSTFLDILRNQRQRAVSQGQRAAGGELRSQGQNASDLEQVVLQTGCKEAATVPKSKARSEFLKSPITFVTSCSTSMRRLRSTSDEARGVFLIVCALIITATYQTALQPPGGIHQSGDANAGSVVMKQAFFILLWVSNTVGFCCAVFYTFCLIPLDSIFSTWFFWIGASLCISYALAMAVISPNFLVFLSATVAFFLLFALFILLDIFIYRWRNHQTVASKPRLSWFWKD</sequence>
<feature type="repeat" description="ANK" evidence="1">
    <location>
        <begin position="203"/>
        <end position="225"/>
    </location>
</feature>
<dbReference type="Pfam" id="PF00023">
    <property type="entry name" value="Ank"/>
    <property type="match status" value="1"/>
</dbReference>
<keyword evidence="1" id="KW-0040">ANK repeat</keyword>
<dbReference type="Pfam" id="PF12796">
    <property type="entry name" value="Ank_2"/>
    <property type="match status" value="1"/>
</dbReference>
<dbReference type="Gene3D" id="1.25.40.20">
    <property type="entry name" value="Ankyrin repeat-containing domain"/>
    <property type="match status" value="1"/>
</dbReference>
<dbReference type="SUPFAM" id="SSF48403">
    <property type="entry name" value="Ankyrin repeat"/>
    <property type="match status" value="1"/>
</dbReference>
<evidence type="ECO:0000313" key="5">
    <source>
        <dbReference type="Proteomes" id="UP001558713"/>
    </source>
</evidence>
<evidence type="ECO:0000256" key="1">
    <source>
        <dbReference type="PROSITE-ProRule" id="PRU00023"/>
    </source>
</evidence>
<dbReference type="AlphaFoldDB" id="A0ABD1A8Y8"/>
<dbReference type="PROSITE" id="PS50297">
    <property type="entry name" value="ANK_REP_REGION"/>
    <property type="match status" value="1"/>
</dbReference>
<evidence type="ECO:0000259" key="3">
    <source>
        <dbReference type="Pfam" id="PF13962"/>
    </source>
</evidence>
<keyword evidence="2" id="KW-0472">Membrane</keyword>
<dbReference type="Proteomes" id="UP001558713">
    <property type="component" value="Unassembled WGS sequence"/>
</dbReference>
<dbReference type="PANTHER" id="PTHR24128:SF38">
    <property type="entry name" value="ANKYRIN REPEAT FAMILY PROTEIN"/>
    <property type="match status" value="1"/>
</dbReference>
<keyword evidence="2" id="KW-0812">Transmembrane</keyword>
<evidence type="ECO:0000256" key="2">
    <source>
        <dbReference type="SAM" id="Phobius"/>
    </source>
</evidence>
<keyword evidence="5" id="KW-1185">Reference proteome</keyword>
<dbReference type="PROSITE" id="PS50088">
    <property type="entry name" value="ANK_REPEAT"/>
    <property type="match status" value="1"/>
</dbReference>
<organism evidence="4 5">
    <name type="scientific">Cardamine amara subsp. amara</name>
    <dbReference type="NCBI Taxonomy" id="228776"/>
    <lineage>
        <taxon>Eukaryota</taxon>
        <taxon>Viridiplantae</taxon>
        <taxon>Streptophyta</taxon>
        <taxon>Embryophyta</taxon>
        <taxon>Tracheophyta</taxon>
        <taxon>Spermatophyta</taxon>
        <taxon>Magnoliopsida</taxon>
        <taxon>eudicotyledons</taxon>
        <taxon>Gunneridae</taxon>
        <taxon>Pentapetalae</taxon>
        <taxon>rosids</taxon>
        <taxon>malvids</taxon>
        <taxon>Brassicales</taxon>
        <taxon>Brassicaceae</taxon>
        <taxon>Cardamineae</taxon>
        <taxon>Cardamine</taxon>
    </lineage>
</organism>
<feature type="transmembrane region" description="Helical" evidence="2">
    <location>
        <begin position="365"/>
        <end position="386"/>
    </location>
</feature>
<accession>A0ABD1A8Y8</accession>
<dbReference type="InterPro" id="IPR002110">
    <property type="entry name" value="Ankyrin_rpt"/>
</dbReference>
<protein>
    <submittedName>
        <fullName evidence="4">Ankyrin repeat-containing protein BDA1</fullName>
    </submittedName>
</protein>
<dbReference type="PANTHER" id="PTHR24128">
    <property type="entry name" value="HOMEOBOX PROTEIN WARIAI"/>
    <property type="match status" value="1"/>
</dbReference>
<feature type="transmembrane region" description="Helical" evidence="2">
    <location>
        <begin position="423"/>
        <end position="446"/>
    </location>
</feature>
<gene>
    <name evidence="4" type="ORF">V5N11_006542</name>
</gene>
<dbReference type="SMART" id="SM00248">
    <property type="entry name" value="ANK"/>
    <property type="match status" value="5"/>
</dbReference>